<feature type="region of interest" description="Disordered" evidence="1">
    <location>
        <begin position="203"/>
        <end position="235"/>
    </location>
</feature>
<evidence type="ECO:0000256" key="1">
    <source>
        <dbReference type="SAM" id="MobiDB-lite"/>
    </source>
</evidence>
<evidence type="ECO:0008006" key="4">
    <source>
        <dbReference type="Google" id="ProtNLM"/>
    </source>
</evidence>
<keyword evidence="3" id="KW-1185">Reference proteome</keyword>
<dbReference type="InterPro" id="IPR029021">
    <property type="entry name" value="Prot-tyrosine_phosphatase-like"/>
</dbReference>
<dbReference type="EMBL" id="LGTL01000020">
    <property type="protein sequence ID" value="KPA76484.1"/>
    <property type="molecule type" value="Genomic_DNA"/>
</dbReference>
<dbReference type="OMA" id="KLHTWCA"/>
<feature type="compositionally biased region" description="Low complexity" evidence="1">
    <location>
        <begin position="34"/>
        <end position="43"/>
    </location>
</feature>
<protein>
    <recommendedName>
        <fullName evidence="4">Tyrosine specific protein phosphatases domain-containing protein</fullName>
    </recommendedName>
</protein>
<evidence type="ECO:0000313" key="2">
    <source>
        <dbReference type="EMBL" id="KPA76483.1"/>
    </source>
</evidence>
<dbReference type="RefSeq" id="XP_015654923.1">
    <property type="nucleotide sequence ID" value="XM_015806559.1"/>
</dbReference>
<dbReference type="AlphaFoldDB" id="A0A0M9FUU9"/>
<accession>A0A0M9FUU9</accession>
<dbReference type="InterPro" id="IPR016130">
    <property type="entry name" value="Tyr_Pase_AS"/>
</dbReference>
<evidence type="ECO:0000313" key="3">
    <source>
        <dbReference type="Proteomes" id="UP000037923"/>
    </source>
</evidence>
<dbReference type="SUPFAM" id="SSF52799">
    <property type="entry name" value="(Phosphotyrosine protein) phosphatases II"/>
    <property type="match status" value="1"/>
</dbReference>
<dbReference type="GeneID" id="26908078"/>
<proteinExistence type="predicted"/>
<dbReference type="Gene3D" id="3.90.190.10">
    <property type="entry name" value="Protein tyrosine phosphatase superfamily"/>
    <property type="match status" value="1"/>
</dbReference>
<dbReference type="RefSeq" id="XP_015654922.1">
    <property type="nucleotide sequence ID" value="XM_015806558.1"/>
</dbReference>
<sequence>MFRVDAADDTTPAVAAFIRAISIPLLTTSPVAAGNNTSSSTGSLSHQHESGRDVDLCPSAESTRVGGHVLLSSLPRVTALARRRALLMRSTTSAVGSHAHAGVVFVRLVLSLLSSVAMERIVSPSTSSDERDADSVAHAVPVSNAISSSTESAALSPAVSSDASEIGAAAILLLPWCSAEADAAEEGTADVTYAASCVDEKNGNPAQGKHSAEDANHLLSPDGRLSGSPSTSSENGGFRCHVVLRSYPVAVFSTGVVRSLSQYWHEGPSLARQADADHDGAKESASSAFDSTAACLPAALEVFRARVRRHEVRSLRSVAHTCAKLLRELDAFTRSEKAKEECEVGSRSRPHEVLQRGTEYVIPVPIYGVALPVEDNQATRLERVGHLTTPLLQEVTGKQSLMQPLTAVLHQLHEWATTEPPAPPPFAALATPPAAPSRLSVAATLDPTSPALRLLLLTRTRLLCLQQYVHRALQSGAAPLSLSESSTSPIVELEVEKTCPVDLLRPACLVHCQLGVSRSPSVVFLFYMDVFRSCCRRAALRRSREQHTGGGVGIRERGSSEARDPSNCIGASADGAFEVDPDVAVELFHSFLHALVQARPRVKPNVCFAVQLLSQWNKRIC</sequence>
<feature type="region of interest" description="Disordered" evidence="1">
    <location>
        <begin position="34"/>
        <end position="58"/>
    </location>
</feature>
<dbReference type="Proteomes" id="UP000037923">
    <property type="component" value="Unassembled WGS sequence"/>
</dbReference>
<organism evidence="2 3">
    <name type="scientific">Leptomonas pyrrhocoris</name>
    <name type="common">Firebug parasite</name>
    <dbReference type="NCBI Taxonomy" id="157538"/>
    <lineage>
        <taxon>Eukaryota</taxon>
        <taxon>Discoba</taxon>
        <taxon>Euglenozoa</taxon>
        <taxon>Kinetoplastea</taxon>
        <taxon>Metakinetoplastina</taxon>
        <taxon>Trypanosomatida</taxon>
        <taxon>Trypanosomatidae</taxon>
        <taxon>Leishmaniinae</taxon>
        <taxon>Leptomonas</taxon>
    </lineage>
</organism>
<gene>
    <name evidence="2" type="ORF">ABB37_07793</name>
</gene>
<feature type="compositionally biased region" description="Basic and acidic residues" evidence="1">
    <location>
        <begin position="46"/>
        <end position="55"/>
    </location>
</feature>
<dbReference type="OrthoDB" id="10252009at2759"/>
<name>A0A0M9FUU9_LEPPY</name>
<dbReference type="PROSITE" id="PS00383">
    <property type="entry name" value="TYR_PHOSPHATASE_1"/>
    <property type="match status" value="1"/>
</dbReference>
<dbReference type="VEuPathDB" id="TriTrypDB:LpyrH10_20_1160"/>
<comment type="caution">
    <text evidence="2">The sequence shown here is derived from an EMBL/GenBank/DDBJ whole genome shotgun (WGS) entry which is preliminary data.</text>
</comment>
<dbReference type="EMBL" id="LGTL01000020">
    <property type="protein sequence ID" value="KPA76483.1"/>
    <property type="molecule type" value="Genomic_DNA"/>
</dbReference>
<reference evidence="2 3" key="1">
    <citation type="submission" date="2015-07" db="EMBL/GenBank/DDBJ databases">
        <title>High-quality genome of monoxenous trypanosomatid Leptomonas pyrrhocoris.</title>
        <authorList>
            <person name="Flegontov P."/>
            <person name="Butenko A."/>
            <person name="Firsov S."/>
            <person name="Vlcek C."/>
            <person name="Logacheva M.D."/>
            <person name="Field M."/>
            <person name="Filatov D."/>
            <person name="Flegontova O."/>
            <person name="Gerasimov E."/>
            <person name="Jackson A.P."/>
            <person name="Kelly S."/>
            <person name="Opperdoes F."/>
            <person name="O'Reilly A."/>
            <person name="Votypka J."/>
            <person name="Yurchenko V."/>
            <person name="Lukes J."/>
        </authorList>
    </citation>
    <scope>NUCLEOTIDE SEQUENCE [LARGE SCALE GENOMIC DNA]</scope>
    <source>
        <strain evidence="2">H10</strain>
    </source>
</reference>